<dbReference type="Proteomes" id="UP001163046">
    <property type="component" value="Unassembled WGS sequence"/>
</dbReference>
<protein>
    <recommendedName>
        <fullName evidence="4">OTU domain-containing protein</fullName>
    </recommendedName>
</protein>
<organism evidence="2 3">
    <name type="scientific">Desmophyllum pertusum</name>
    <dbReference type="NCBI Taxonomy" id="174260"/>
    <lineage>
        <taxon>Eukaryota</taxon>
        <taxon>Metazoa</taxon>
        <taxon>Cnidaria</taxon>
        <taxon>Anthozoa</taxon>
        <taxon>Hexacorallia</taxon>
        <taxon>Scleractinia</taxon>
        <taxon>Caryophylliina</taxon>
        <taxon>Caryophylliidae</taxon>
        <taxon>Desmophyllum</taxon>
    </lineage>
</organism>
<dbReference type="OrthoDB" id="5989269at2759"/>
<keyword evidence="3" id="KW-1185">Reference proteome</keyword>
<dbReference type="SUPFAM" id="SSF54001">
    <property type="entry name" value="Cysteine proteinases"/>
    <property type="match status" value="1"/>
</dbReference>
<evidence type="ECO:0000313" key="3">
    <source>
        <dbReference type="Proteomes" id="UP001163046"/>
    </source>
</evidence>
<comment type="caution">
    <text evidence="2">The sequence shown here is derived from an EMBL/GenBank/DDBJ whole genome shotgun (WGS) entry which is preliminary data.</text>
</comment>
<accession>A0A9W9ZSK2</accession>
<evidence type="ECO:0000313" key="2">
    <source>
        <dbReference type="EMBL" id="KAJ7386243.1"/>
    </source>
</evidence>
<reference evidence="2" key="1">
    <citation type="submission" date="2023-01" db="EMBL/GenBank/DDBJ databases">
        <title>Genome assembly of the deep-sea coral Lophelia pertusa.</title>
        <authorList>
            <person name="Herrera S."/>
            <person name="Cordes E."/>
        </authorList>
    </citation>
    <scope>NUCLEOTIDE SEQUENCE</scope>
    <source>
        <strain evidence="2">USNM1676648</strain>
        <tissue evidence="2">Polyp</tissue>
    </source>
</reference>
<name>A0A9W9ZSK2_9CNID</name>
<evidence type="ECO:0008006" key="4">
    <source>
        <dbReference type="Google" id="ProtNLM"/>
    </source>
</evidence>
<dbReference type="AlphaFoldDB" id="A0A9W9ZSK2"/>
<dbReference type="InterPro" id="IPR038765">
    <property type="entry name" value="Papain-like_cys_pep_sf"/>
</dbReference>
<gene>
    <name evidence="2" type="ORF">OS493_010642</name>
</gene>
<dbReference type="Gene3D" id="3.90.70.80">
    <property type="match status" value="1"/>
</dbReference>
<dbReference type="CDD" id="cd22744">
    <property type="entry name" value="OTU"/>
    <property type="match status" value="1"/>
</dbReference>
<sequence length="596" mass="67807">MSFNRIEEVIKSVYQNTGIIRTTFHKEKDSGYPSADFLETIFLNEFDSREDDYIASMKKTTANWISADHTFKSVMNIGYPRKVDGKWVNLFNALFCVLNEKGQIIKWRFTKSTRKAIARDYRNVFRAIGDYGKARKRDTPSPEIMLKNLEQFEKKWKGLRSNRKLLLNKKSLRALQNIRNHIKEGCLSFISPGCGTNRNERLHRKLKKIAGRNKLGVRLAYALFTRAFYLINAEATKQAACVKEMQTNVEENFGFLKTTATRSISTRLHCVRMKLTMNHENSANYKTIMSRAEAAITIYNDALSIGLGELGMQDFHQSLLVFQPRNNLNNVTGSNIELLDQRLNNMGLQRQTTGKDGDCFFTSLAFQIVNLMTKCNENIIKHLEEKGITNQMSVEEIARRLRELVQEWLCNEAQYHHLVGEDDDYTTEVEHFLTPGHFAASIGDSMPLAAAHALNIPILLVTSVQNMPLTIVTPEVQSISKIPLVLAFTQEGAGHYDSVTTNIPMLQNLKQSEQSKDLHCRCGVNSKDTSNVNCCDFSKSNIGEKRKYSSRCKCLKAGVECGDKCKCKNCGNGRKPSKPSSRKSDKRQFVKRSFRP</sequence>
<feature type="region of interest" description="Disordered" evidence="1">
    <location>
        <begin position="571"/>
        <end position="596"/>
    </location>
</feature>
<proteinExistence type="predicted"/>
<dbReference type="EMBL" id="MU825877">
    <property type="protein sequence ID" value="KAJ7386243.1"/>
    <property type="molecule type" value="Genomic_DNA"/>
</dbReference>
<evidence type="ECO:0000256" key="1">
    <source>
        <dbReference type="SAM" id="MobiDB-lite"/>
    </source>
</evidence>